<dbReference type="Proteomes" id="UP001212821">
    <property type="component" value="Chromosome"/>
</dbReference>
<organism evidence="1 2">
    <name type="scientific">Kitasatospora cathayae</name>
    <dbReference type="NCBI Taxonomy" id="3004092"/>
    <lineage>
        <taxon>Bacteria</taxon>
        <taxon>Bacillati</taxon>
        <taxon>Actinomycetota</taxon>
        <taxon>Actinomycetes</taxon>
        <taxon>Kitasatosporales</taxon>
        <taxon>Streptomycetaceae</taxon>
        <taxon>Kitasatospora</taxon>
    </lineage>
</organism>
<keyword evidence="2" id="KW-1185">Reference proteome</keyword>
<gene>
    <name evidence="1" type="ORF">O1G21_39480</name>
</gene>
<dbReference type="InterPro" id="IPR045729">
    <property type="entry name" value="DUF6083"/>
</dbReference>
<accession>A0ABY7QF44</accession>
<name>A0ABY7QF44_9ACTN</name>
<evidence type="ECO:0000313" key="2">
    <source>
        <dbReference type="Proteomes" id="UP001212821"/>
    </source>
</evidence>
<dbReference type="EMBL" id="CP115450">
    <property type="protein sequence ID" value="WBP91366.1"/>
    <property type="molecule type" value="Genomic_DNA"/>
</dbReference>
<evidence type="ECO:0000313" key="1">
    <source>
        <dbReference type="EMBL" id="WBP91366.1"/>
    </source>
</evidence>
<protein>
    <submittedName>
        <fullName evidence="1">DUF6083 domain-containing protein</fullName>
    </submittedName>
</protein>
<dbReference type="RefSeq" id="WP_270150654.1">
    <property type="nucleotide sequence ID" value="NZ_CP115450.1"/>
</dbReference>
<reference evidence="2" key="1">
    <citation type="submission" date="2022-12" db="EMBL/GenBank/DDBJ databases">
        <authorList>
            <person name="Mo P."/>
        </authorList>
    </citation>
    <scope>NUCLEOTIDE SEQUENCE [LARGE SCALE GENOMIC DNA]</scope>
    <source>
        <strain evidence="2">HUAS 3-15</strain>
    </source>
</reference>
<proteinExistence type="predicted"/>
<sequence length="213" mass="23768">MAEPRCDECRSVGTARPRNNDPYMVICDDCWPDHGLKHGLDNEPTDCERCGGPNGRWNGYERAVLCRPCQIASEREPDPSREPRPIVDVLDGLLDAMTIAEDAHMARTAAAAAPAVATTTTCGHCGATAQWFMTRSKKWVLLEPGVHPTYLIPEGNRWRIDQHNTALNIGRANPTDRCRVCHWDVCPGRVPAPSSPHLLSLWKDNDLHRRQSD</sequence>
<dbReference type="Pfam" id="PF19561">
    <property type="entry name" value="DUF6083"/>
    <property type="match status" value="1"/>
</dbReference>